<reference evidence="2 3" key="1">
    <citation type="journal article" date="2015" name="Sci. Rep.">
        <title>The genome of Leishmania panamensis: insights into genomics of the L. (Viannia) subgenus.</title>
        <authorList>
            <person name="Llanes A."/>
            <person name="Restrepo C.M."/>
            <person name="Vecchio G.D."/>
            <person name="Anguizola F.J."/>
            <person name="Lleonart R."/>
        </authorList>
    </citation>
    <scope>NUCLEOTIDE SEQUENCE [LARGE SCALE GENOMIC DNA]</scope>
    <source>
        <strain evidence="2 3">MHOM/PA/94/PSC-1</strain>
    </source>
</reference>
<dbReference type="PROSITE" id="PS01129">
    <property type="entry name" value="PSI_RLU"/>
    <property type="match status" value="1"/>
</dbReference>
<feature type="region of interest" description="Disordered" evidence="1">
    <location>
        <begin position="492"/>
        <end position="512"/>
    </location>
</feature>
<name>A0A088RSY8_LEIPA</name>
<dbReference type="AlphaFoldDB" id="A0A088RSY8"/>
<dbReference type="VEuPathDB" id="TriTrypDB:LPMP_261140"/>
<proteinExistence type="predicted"/>
<dbReference type="Proteomes" id="UP000063063">
    <property type="component" value="Chromosome 26"/>
</dbReference>
<evidence type="ECO:0000256" key="1">
    <source>
        <dbReference type="SAM" id="MobiDB-lite"/>
    </source>
</evidence>
<gene>
    <name evidence="2" type="ORF">LPMP_261140</name>
</gene>
<evidence type="ECO:0000313" key="3">
    <source>
        <dbReference type="Proteomes" id="UP000063063"/>
    </source>
</evidence>
<dbReference type="GO" id="GO:0000455">
    <property type="term" value="P:enzyme-directed rRNA pseudouridine synthesis"/>
    <property type="evidence" value="ECO:0007669"/>
    <property type="project" value="TreeGrafter"/>
</dbReference>
<dbReference type="KEGG" id="lpan:LPMP_261140"/>
<feature type="compositionally biased region" description="Basic and acidic residues" evidence="1">
    <location>
        <begin position="498"/>
        <end position="507"/>
    </location>
</feature>
<dbReference type="GO" id="GO:0009982">
    <property type="term" value="F:pseudouridine synthase activity"/>
    <property type="evidence" value="ECO:0007669"/>
    <property type="project" value="InterPro"/>
</dbReference>
<dbReference type="SUPFAM" id="SSF55120">
    <property type="entry name" value="Pseudouridine synthase"/>
    <property type="match status" value="2"/>
</dbReference>
<keyword evidence="3" id="KW-1185">Reference proteome</keyword>
<dbReference type="Gene3D" id="3.30.2350.10">
    <property type="entry name" value="Pseudouridine synthase"/>
    <property type="match status" value="2"/>
</dbReference>
<dbReference type="PANTHER" id="PTHR21600">
    <property type="entry name" value="MITOCHONDRIAL RNA PSEUDOURIDINE SYNTHASE"/>
    <property type="match status" value="1"/>
</dbReference>
<dbReference type="eggNOG" id="KOG1919">
    <property type="taxonomic scope" value="Eukaryota"/>
</dbReference>
<sequence length="958" mass="103226">MSAPRRPCTIVELQQLEEEAWASPAQRALYSTRHIPGFPWHTVQEVSSPDKPAAANATALFTTGARRHVIPYDFLFTVFVKGRWVGRRLLEVYTKELPHHTPAYYEACLRKGRLYCVQRSTLSRHNTQRRLLKRSAAMPVSVGRARSFSDNALDQALSSYTAPTTTEMSGSDLRQRFHSDCRAASAAYPPSQGENVVLQHGDIVYHTVHRHEVPVTLGVTGTDAVLITAVCITHYGLICVNKPTGLPTHATGRYYYNSLTALLEYVLAPKRLAAWLLLEDPLLQSLVSTELLSRGEKSELYAYYAPPPVPVRSTGSVHQPCEHQVNSERNTEPRLAYSHCDCATATDATASRGADLDEIDPEKVPRPCHRLDKVTSGVLLLAVRQDAAKRIGLVLMRKAKEVEEAVAAELLGHRTEPPVSRECLCQTAVTPVAERMASHNGCDGDTGLPALGASSSTSPSLPTSLQRILAGTYDLQKYYLARVRVESTGVLPASGKTSEAETQRQHTLDPPPLTSPHVPLLPPSPLNLWRVSGGEPCLRTHNAYLSRMLSSTNGVCDIASVCACKPMKCTSALPGVFPDGVLTTVPTPAPETLTPSAAAAATLFQCLSALPTVTTAAHQHSPPQTGTSVASATEEALVLCTPYTGRLHQIRMHLSSLDCPIVGDVVYARTTGSADVPDKSSTQAQPQPLRGKPRDAEDVTCDSDTSSTKATAARYPDTSVDCAAQLPSDDRNFVFFDAAQLPAAYRRFAKAMKTAVSGVDAASCSHQTSPSSRKEEQAVIVDADDGLRAKSGVKRSRAESSTGGGREAEMTEDMANLESQDARVANTTRAGVVIGAETVEEEQSSAAITSWQDEPLCYECAGRLPVVAAGECTTGTSAICLHAWVYQVREALLLGTDNSAPSKASSSSASHFLAFSEDGARGAQMNKHTPQCSPSRGRVVVENDFVCFEAPPPAWLQW</sequence>
<dbReference type="InterPro" id="IPR050188">
    <property type="entry name" value="RluA_PseudoU_synthase"/>
</dbReference>
<feature type="region of interest" description="Disordered" evidence="1">
    <location>
        <begin position="763"/>
        <end position="812"/>
    </location>
</feature>
<dbReference type="InterPro" id="IPR020103">
    <property type="entry name" value="PsdUridine_synth_cat_dom_sf"/>
</dbReference>
<dbReference type="InterPro" id="IPR006224">
    <property type="entry name" value="PsdUridine_synth_RluA-like_CS"/>
</dbReference>
<organism evidence="2 3">
    <name type="scientific">Leishmania panamensis</name>
    <dbReference type="NCBI Taxonomy" id="5679"/>
    <lineage>
        <taxon>Eukaryota</taxon>
        <taxon>Discoba</taxon>
        <taxon>Euglenozoa</taxon>
        <taxon>Kinetoplastea</taxon>
        <taxon>Metakinetoplastina</taxon>
        <taxon>Trypanosomatida</taxon>
        <taxon>Trypanosomatidae</taxon>
        <taxon>Leishmaniinae</taxon>
        <taxon>Leishmania</taxon>
        <taxon>Leishmania guyanensis species complex</taxon>
    </lineage>
</organism>
<dbReference type="EMBL" id="CP009395">
    <property type="protein sequence ID" value="AIN99227.1"/>
    <property type="molecule type" value="Genomic_DNA"/>
</dbReference>
<dbReference type="OrthoDB" id="424794at2759"/>
<dbReference type="GO" id="GO:0003723">
    <property type="term" value="F:RNA binding"/>
    <property type="evidence" value="ECO:0007669"/>
    <property type="project" value="InterPro"/>
</dbReference>
<dbReference type="GeneID" id="22576017"/>
<dbReference type="RefSeq" id="XP_010699934.1">
    <property type="nucleotide sequence ID" value="XM_010701632.1"/>
</dbReference>
<feature type="region of interest" description="Disordered" evidence="1">
    <location>
        <begin position="672"/>
        <end position="715"/>
    </location>
</feature>
<accession>A0A088RSY8</accession>
<dbReference type="PANTHER" id="PTHR21600:SF77">
    <property type="entry name" value="PSEUDOURIDYLATE SYNTHASE PROTEIN, PUTATIVE-RELATED"/>
    <property type="match status" value="1"/>
</dbReference>
<protein>
    <submittedName>
        <fullName evidence="2">Pseudouridine synthase, putative</fullName>
    </submittedName>
</protein>
<dbReference type="VEuPathDB" id="TriTrypDB:LPAL13_260016300"/>
<evidence type="ECO:0000313" key="2">
    <source>
        <dbReference type="EMBL" id="AIN99227.1"/>
    </source>
</evidence>